<gene>
    <name evidence="4" type="primary">WDR92</name>
    <name evidence="4" type="ORF">HK097_011277</name>
</gene>
<evidence type="ECO:0000256" key="3">
    <source>
        <dbReference type="PROSITE-ProRule" id="PRU00221"/>
    </source>
</evidence>
<dbReference type="SUPFAM" id="SSF50978">
    <property type="entry name" value="WD40 repeat-like"/>
    <property type="match status" value="1"/>
</dbReference>
<dbReference type="InterPro" id="IPR015943">
    <property type="entry name" value="WD40/YVTN_repeat-like_dom_sf"/>
</dbReference>
<keyword evidence="5" id="KW-1185">Reference proteome</keyword>
<dbReference type="SMART" id="SM00320">
    <property type="entry name" value="WD40"/>
    <property type="match status" value="5"/>
</dbReference>
<dbReference type="PRINTS" id="PR00320">
    <property type="entry name" value="GPROTEINBRPT"/>
</dbReference>
<dbReference type="InterPro" id="IPR036322">
    <property type="entry name" value="WD40_repeat_dom_sf"/>
</dbReference>
<evidence type="ECO:0000256" key="1">
    <source>
        <dbReference type="ARBA" id="ARBA00022574"/>
    </source>
</evidence>
<evidence type="ECO:0000313" key="4">
    <source>
        <dbReference type="EMBL" id="KAJ3047719.1"/>
    </source>
</evidence>
<protein>
    <submittedName>
        <fullName evidence="4">WD repeat-containing protein 92</fullName>
    </submittedName>
</protein>
<sequence>MTLEKSQIVTHIQKSLTFTAYDVKWVPHSARFVVLGQHSRGTGALHVYELDGQDVKLLSETEKEHAIKCGTFAASSLHDRHLATGDFEGRLSVWDLERTQTPVYTVRAHDQIINCIDGCGGVGVQTGPPEIVTGSRDGTVKIWDVRVKDKPVAKIGPAKGEAARDTWAVSFGNSYNDEERWIAAGYENGDVKLFDLRAMALRWETNLKNGICAIEFDRKDIRANKMVVTTLESSFHVFDLRTQHPKNGFASTVEKAHDNTTVWTVKHLPQNRDIFMTSGGNGTLNLYKYNYPSPRTRKDADNKHDEGVPGTVELINNAKVAEQPVAAFDWNPDKQGLCAFASFDQSVRVGIVTRLGQY</sequence>
<dbReference type="InterPro" id="IPR020472">
    <property type="entry name" value="WD40_PAC1"/>
</dbReference>
<dbReference type="InterPro" id="IPR001680">
    <property type="entry name" value="WD40_rpt"/>
</dbReference>
<reference evidence="4" key="1">
    <citation type="submission" date="2020-05" db="EMBL/GenBank/DDBJ databases">
        <title>Phylogenomic resolution of chytrid fungi.</title>
        <authorList>
            <person name="Stajich J.E."/>
            <person name="Amses K."/>
            <person name="Simmons R."/>
            <person name="Seto K."/>
            <person name="Myers J."/>
            <person name="Bonds A."/>
            <person name="Quandt C.A."/>
            <person name="Barry K."/>
            <person name="Liu P."/>
            <person name="Grigoriev I."/>
            <person name="Longcore J.E."/>
            <person name="James T.Y."/>
        </authorList>
    </citation>
    <scope>NUCLEOTIDE SEQUENCE</scope>
    <source>
        <strain evidence="4">JEL0318</strain>
    </source>
</reference>
<keyword evidence="2" id="KW-0677">Repeat</keyword>
<dbReference type="PANTHER" id="PTHR10971">
    <property type="entry name" value="MRNA EXPORT FACTOR AND BUB3"/>
    <property type="match status" value="1"/>
</dbReference>
<dbReference type="InterPro" id="IPR019775">
    <property type="entry name" value="WD40_repeat_CS"/>
</dbReference>
<organism evidence="4 5">
    <name type="scientific">Rhizophlyctis rosea</name>
    <dbReference type="NCBI Taxonomy" id="64517"/>
    <lineage>
        <taxon>Eukaryota</taxon>
        <taxon>Fungi</taxon>
        <taxon>Fungi incertae sedis</taxon>
        <taxon>Chytridiomycota</taxon>
        <taxon>Chytridiomycota incertae sedis</taxon>
        <taxon>Chytridiomycetes</taxon>
        <taxon>Rhizophlyctidales</taxon>
        <taxon>Rhizophlyctidaceae</taxon>
        <taxon>Rhizophlyctis</taxon>
    </lineage>
</organism>
<evidence type="ECO:0000256" key="2">
    <source>
        <dbReference type="ARBA" id="ARBA00022737"/>
    </source>
</evidence>
<keyword evidence="1 3" id="KW-0853">WD repeat</keyword>
<dbReference type="Gene3D" id="2.130.10.10">
    <property type="entry name" value="YVTN repeat-like/Quinoprotein amine dehydrogenase"/>
    <property type="match status" value="1"/>
</dbReference>
<feature type="repeat" description="WD" evidence="3">
    <location>
        <begin position="131"/>
        <end position="146"/>
    </location>
</feature>
<accession>A0AAD5S9D5</accession>
<evidence type="ECO:0000313" key="5">
    <source>
        <dbReference type="Proteomes" id="UP001212841"/>
    </source>
</evidence>
<name>A0AAD5S9D5_9FUNG</name>
<dbReference type="Proteomes" id="UP001212841">
    <property type="component" value="Unassembled WGS sequence"/>
</dbReference>
<proteinExistence type="predicted"/>
<comment type="caution">
    <text evidence="4">The sequence shown here is derived from an EMBL/GenBank/DDBJ whole genome shotgun (WGS) entry which is preliminary data.</text>
</comment>
<dbReference type="PROSITE" id="PS50082">
    <property type="entry name" value="WD_REPEATS_2"/>
    <property type="match status" value="1"/>
</dbReference>
<dbReference type="EMBL" id="JADGJD010000911">
    <property type="protein sequence ID" value="KAJ3047719.1"/>
    <property type="molecule type" value="Genomic_DNA"/>
</dbReference>
<dbReference type="PROSITE" id="PS00678">
    <property type="entry name" value="WD_REPEATS_1"/>
    <property type="match status" value="1"/>
</dbReference>
<dbReference type="AlphaFoldDB" id="A0AAD5S9D5"/>
<dbReference type="Pfam" id="PF00400">
    <property type="entry name" value="WD40"/>
    <property type="match status" value="1"/>
</dbReference>